<keyword evidence="5 10" id="KW-0001">2Fe-2S</keyword>
<dbReference type="GO" id="GO:0005758">
    <property type="term" value="C:mitochondrial intermembrane space"/>
    <property type="evidence" value="ECO:0007669"/>
    <property type="project" value="UniProtKB-SubCell"/>
</dbReference>
<feature type="binding site" evidence="10">
    <location>
        <position position="279"/>
    </location>
    <ligand>
        <name>[2Fe-2S] cluster</name>
        <dbReference type="ChEBI" id="CHEBI:190135"/>
    </ligand>
</feature>
<evidence type="ECO:0000256" key="1">
    <source>
        <dbReference type="ARBA" id="ARBA00001966"/>
    </source>
</evidence>
<evidence type="ECO:0000256" key="2">
    <source>
        <dbReference type="ARBA" id="ARBA00008169"/>
    </source>
</evidence>
<name>A0A9Q8PL30_PASFU</name>
<dbReference type="KEGG" id="ffu:CLAFUR5_13912"/>
<feature type="binding site" evidence="10">
    <location>
        <position position="264"/>
    </location>
    <ligand>
        <name>[2Fe-2S] cluster</name>
        <dbReference type="ChEBI" id="CHEBI:190135"/>
    </ligand>
</feature>
<dbReference type="GO" id="GO:0016226">
    <property type="term" value="P:iron-sulfur cluster assembly"/>
    <property type="evidence" value="ECO:0007669"/>
    <property type="project" value="UniProtKB-UniRule"/>
</dbReference>
<dbReference type="EMBL" id="CP090174">
    <property type="protein sequence ID" value="UJO24382.1"/>
    <property type="molecule type" value="Genomic_DNA"/>
</dbReference>
<comment type="cofactor">
    <cofactor evidence="10">
        <name>[2Fe-2S] cluster</name>
        <dbReference type="ChEBI" id="CHEBI:190135"/>
    </cofactor>
</comment>
<evidence type="ECO:0000256" key="5">
    <source>
        <dbReference type="ARBA" id="ARBA00022714"/>
    </source>
</evidence>
<dbReference type="GeneID" id="71993790"/>
<keyword evidence="9 10" id="KW-0496">Mitochondrion</keyword>
<dbReference type="PANTHER" id="PTHR13273">
    <property type="entry name" value="ANAMORSIN"/>
    <property type="match status" value="1"/>
</dbReference>
<comment type="similarity">
    <text evidence="2 10">Belongs to the anamorsin family.</text>
</comment>
<dbReference type="Gene3D" id="3.40.50.11000">
    <property type="entry name" value="Fe-S cluster assembly protein Dre2, N-terminal domain"/>
    <property type="match status" value="1"/>
</dbReference>
<feature type="domain" description="Anamorsin C-terminal" evidence="11">
    <location>
        <begin position="259"/>
        <end position="352"/>
    </location>
</feature>
<feature type="domain" description="Fe-S cluster assembly protein Dre2 N-terminal" evidence="12">
    <location>
        <begin position="30"/>
        <end position="157"/>
    </location>
</feature>
<comment type="caution">
    <text evidence="10">Lacks conserved residue(s) required for the propagation of feature annotation.</text>
</comment>
<feature type="binding site" evidence="10">
    <location>
        <position position="325"/>
    </location>
    <ligand>
        <name>[4Fe-4S] cluster</name>
        <dbReference type="ChEBI" id="CHEBI:49883"/>
    </ligand>
</feature>
<dbReference type="OrthoDB" id="311633at2759"/>
<feature type="binding site" evidence="10">
    <location>
        <position position="336"/>
    </location>
    <ligand>
        <name>[4Fe-4S] cluster</name>
        <dbReference type="ChEBI" id="CHEBI:49883"/>
    </ligand>
</feature>
<feature type="binding site" evidence="10">
    <location>
        <position position="274"/>
    </location>
    <ligand>
        <name>[2Fe-2S] cluster</name>
        <dbReference type="ChEBI" id="CHEBI:190135"/>
    </ligand>
</feature>
<evidence type="ECO:0000256" key="8">
    <source>
        <dbReference type="ARBA" id="ARBA00023014"/>
    </source>
</evidence>
<keyword evidence="6 10" id="KW-0479">Metal-binding</keyword>
<evidence type="ECO:0000256" key="6">
    <source>
        <dbReference type="ARBA" id="ARBA00022723"/>
    </source>
</evidence>
<dbReference type="OMA" id="DFVMPVT"/>
<evidence type="ECO:0000256" key="4">
    <source>
        <dbReference type="ARBA" id="ARBA00022490"/>
    </source>
</evidence>
<dbReference type="GO" id="GO:0009055">
    <property type="term" value="F:electron transfer activity"/>
    <property type="evidence" value="ECO:0007669"/>
    <property type="project" value="UniProtKB-UniRule"/>
</dbReference>
<dbReference type="RefSeq" id="XP_047768748.1">
    <property type="nucleotide sequence ID" value="XM_047913060.1"/>
</dbReference>
<dbReference type="InterPro" id="IPR031838">
    <property type="entry name" value="Dre2_N"/>
</dbReference>
<gene>
    <name evidence="13" type="ORF">CLAFUR5_13912</name>
</gene>
<dbReference type="InterPro" id="IPR046408">
    <property type="entry name" value="CIAPIN1"/>
</dbReference>
<feature type="short sequence motif" description="Cx2C motif 1" evidence="10">
    <location>
        <begin position="322"/>
        <end position="325"/>
    </location>
</feature>
<evidence type="ECO:0000313" key="14">
    <source>
        <dbReference type="Proteomes" id="UP000756132"/>
    </source>
</evidence>
<dbReference type="AlphaFoldDB" id="A0A9Q8PL30"/>
<keyword evidence="14" id="KW-1185">Reference proteome</keyword>
<keyword evidence="3 10" id="KW-0004">4Fe-4S</keyword>
<comment type="cofactor">
    <cofactor evidence="1 10">
        <name>[4Fe-4S] cluster</name>
        <dbReference type="ChEBI" id="CHEBI:49883"/>
    </cofactor>
</comment>
<dbReference type="Pfam" id="PF05093">
    <property type="entry name" value="CIAPIN1"/>
    <property type="match status" value="1"/>
</dbReference>
<feature type="binding site" evidence="10">
    <location>
        <position position="322"/>
    </location>
    <ligand>
        <name>[4Fe-4S] cluster</name>
        <dbReference type="ChEBI" id="CHEBI:49883"/>
    </ligand>
</feature>
<dbReference type="PANTHER" id="PTHR13273:SF14">
    <property type="entry name" value="ANAMORSIN"/>
    <property type="match status" value="1"/>
</dbReference>
<feature type="binding site" evidence="10">
    <location>
        <position position="333"/>
    </location>
    <ligand>
        <name>[4Fe-4S] cluster</name>
        <dbReference type="ChEBI" id="CHEBI:49883"/>
    </ligand>
</feature>
<dbReference type="Pfam" id="PF16803">
    <property type="entry name" value="DRE2_N"/>
    <property type="match status" value="1"/>
</dbReference>
<dbReference type="HAMAP" id="MF_03115">
    <property type="entry name" value="Anamorsin"/>
    <property type="match status" value="1"/>
</dbReference>
<comment type="domain">
    <text evidence="10">The twin Cx2C motifs are involved in the recognition by the mitochondrial MIA40-ERV1 disulfide relay system. The formation of 2 disulfide bonds in the Cx2C motifs through dithiol/disulfide exchange reactions effectively traps the protein in the mitochondrial intermembrane space.</text>
</comment>
<evidence type="ECO:0000256" key="9">
    <source>
        <dbReference type="ARBA" id="ARBA00023128"/>
    </source>
</evidence>
<reference evidence="13" key="2">
    <citation type="journal article" date="2022" name="Microb. Genom.">
        <title>A chromosome-scale genome assembly of the tomato pathogen Cladosporium fulvum reveals a compartmentalized genome architecture and the presence of a dispensable chromosome.</title>
        <authorList>
            <person name="Zaccaron A.Z."/>
            <person name="Chen L.H."/>
            <person name="Samaras A."/>
            <person name="Stergiopoulos I."/>
        </authorList>
    </citation>
    <scope>NUCLEOTIDE SEQUENCE</scope>
    <source>
        <strain evidence="13">Race5_Kim</strain>
    </source>
</reference>
<dbReference type="Proteomes" id="UP000756132">
    <property type="component" value="Chromosome 12"/>
</dbReference>
<dbReference type="GO" id="GO:0046872">
    <property type="term" value="F:metal ion binding"/>
    <property type="evidence" value="ECO:0007669"/>
    <property type="project" value="UniProtKB-KW"/>
</dbReference>
<keyword evidence="8 10" id="KW-0411">Iron-sulfur</keyword>
<keyword evidence="7 10" id="KW-0408">Iron</keyword>
<proteinExistence type="inferred from homology"/>
<organism evidence="13 14">
    <name type="scientific">Passalora fulva</name>
    <name type="common">Tomato leaf mold</name>
    <name type="synonym">Cladosporium fulvum</name>
    <dbReference type="NCBI Taxonomy" id="5499"/>
    <lineage>
        <taxon>Eukaryota</taxon>
        <taxon>Fungi</taxon>
        <taxon>Dikarya</taxon>
        <taxon>Ascomycota</taxon>
        <taxon>Pezizomycotina</taxon>
        <taxon>Dothideomycetes</taxon>
        <taxon>Dothideomycetidae</taxon>
        <taxon>Mycosphaerellales</taxon>
        <taxon>Mycosphaerellaceae</taxon>
        <taxon>Fulvia</taxon>
    </lineage>
</organism>
<comment type="domain">
    <text evidence="10">The C-terminal domain binds 2 Fe-S clusters but is otherwise mostly in an intrinsically disordered conformation.</text>
</comment>
<dbReference type="InterPro" id="IPR007785">
    <property type="entry name" value="Anamorsin"/>
</dbReference>
<feature type="binding site" evidence="10">
    <location>
        <position position="277"/>
    </location>
    <ligand>
        <name>[2Fe-2S] cluster</name>
        <dbReference type="ChEBI" id="CHEBI:190135"/>
    </ligand>
</feature>
<feature type="short sequence motif" description="Cx2C motif 2" evidence="10">
    <location>
        <begin position="333"/>
        <end position="336"/>
    </location>
</feature>
<evidence type="ECO:0000256" key="10">
    <source>
        <dbReference type="HAMAP-Rule" id="MF_03115"/>
    </source>
</evidence>
<reference evidence="13" key="1">
    <citation type="submission" date="2021-12" db="EMBL/GenBank/DDBJ databases">
        <authorList>
            <person name="Zaccaron A."/>
            <person name="Stergiopoulos I."/>
        </authorList>
    </citation>
    <scope>NUCLEOTIDE SEQUENCE</scope>
    <source>
        <strain evidence="13">Race5_Kim</strain>
    </source>
</reference>
<evidence type="ECO:0000259" key="11">
    <source>
        <dbReference type="Pfam" id="PF05093"/>
    </source>
</evidence>
<evidence type="ECO:0000259" key="12">
    <source>
        <dbReference type="Pfam" id="PF16803"/>
    </source>
</evidence>
<protein>
    <submittedName>
        <fullName evidence="13">Fe-S cluster assembly protein dre2</fullName>
    </submittedName>
</protein>
<dbReference type="GO" id="GO:0051537">
    <property type="term" value="F:2 iron, 2 sulfur cluster binding"/>
    <property type="evidence" value="ECO:0007669"/>
    <property type="project" value="UniProtKB-UniRule"/>
</dbReference>
<sequence length="359" mass="38251">MAPAVVIDNTPDFDSMDFEAPAVKPHATPRTLLLAPPSVASHPDTLTNVAAAYDRNATDIQMLDRLAAGLVALPAATYDVILILTDVDRTMQESERLLKRDVMGRIVQALKTGGRLQSQGGAFAGSQMTEAILAGLEKEGDSMVKADRSAAPQTVKLNFGKKKKANAAAVSGNEVEAVNTSKRKSQDISTGSGVLAQSGTNGVVQVTPAGVGFVNSMDDLDVGYDDDDDEFPDDEALASAERIDPDTLLTEQDRQRPLVIPEACKPNTKRRRACKDCTCGLAQRIEAEDKAKRQEADANLAKLTSNDLTEVDFTVQGKVGSCGNCALGDAFRCDGCPYIGLPAFKPGEEVRLLNNDVQL</sequence>
<evidence type="ECO:0000256" key="3">
    <source>
        <dbReference type="ARBA" id="ARBA00022485"/>
    </source>
</evidence>
<comment type="subcellular location">
    <subcellularLocation>
        <location evidence="10">Cytoplasm</location>
    </subcellularLocation>
    <subcellularLocation>
        <location evidence="10">Mitochondrion intermembrane space</location>
    </subcellularLocation>
</comment>
<comment type="domain">
    <text evidence="10">The N-terminal domain has structural similarity with S-adenosyl-L-methionine-dependent methyltransferases, but does not bind S-adenosyl-L-methionine. It is required for correct assembly of the 2 Fe-S clusters.</text>
</comment>
<evidence type="ECO:0000313" key="13">
    <source>
        <dbReference type="EMBL" id="UJO24382.1"/>
    </source>
</evidence>
<keyword evidence="4 10" id="KW-0963">Cytoplasm</keyword>
<accession>A0A9Q8PL30</accession>
<dbReference type="GO" id="GO:0051539">
    <property type="term" value="F:4 iron, 4 sulfur cluster binding"/>
    <property type="evidence" value="ECO:0007669"/>
    <property type="project" value="UniProtKB-KW"/>
</dbReference>
<evidence type="ECO:0000256" key="7">
    <source>
        <dbReference type="ARBA" id="ARBA00023004"/>
    </source>
</evidence>
<feature type="region of interest" description="Fe-S binding site B" evidence="10">
    <location>
        <begin position="322"/>
        <end position="336"/>
    </location>
</feature>